<keyword evidence="2" id="KW-1185">Reference proteome</keyword>
<gene>
    <name evidence="1" type="ORF">HK105_200213</name>
</gene>
<accession>A0ABR4NKU3</accession>
<dbReference type="Proteomes" id="UP001527925">
    <property type="component" value="Unassembled WGS sequence"/>
</dbReference>
<comment type="caution">
    <text evidence="1">The sequence shown here is derived from an EMBL/GenBank/DDBJ whole genome shotgun (WGS) entry which is preliminary data.</text>
</comment>
<evidence type="ECO:0000313" key="2">
    <source>
        <dbReference type="Proteomes" id="UP001527925"/>
    </source>
</evidence>
<dbReference type="InterPro" id="IPR036754">
    <property type="entry name" value="YbaK/aa-tRNA-synt-asso_dom_sf"/>
</dbReference>
<dbReference type="EMBL" id="JADGIZ020000001">
    <property type="protein sequence ID" value="KAL2920147.1"/>
    <property type="molecule type" value="Genomic_DNA"/>
</dbReference>
<reference evidence="1 2" key="1">
    <citation type="submission" date="2023-09" db="EMBL/GenBank/DDBJ databases">
        <title>Pangenome analysis of Batrachochytrium dendrobatidis and related Chytrids.</title>
        <authorList>
            <person name="Yacoub M.N."/>
            <person name="Stajich J.E."/>
            <person name="James T.Y."/>
        </authorList>
    </citation>
    <scope>NUCLEOTIDE SEQUENCE [LARGE SCALE GENOMIC DNA]</scope>
    <source>
        <strain evidence="1 2">JEL0888</strain>
    </source>
</reference>
<dbReference type="Gene3D" id="3.90.960.10">
    <property type="entry name" value="YbaK/aminoacyl-tRNA synthetase-associated domain"/>
    <property type="match status" value="1"/>
</dbReference>
<dbReference type="PANTHER" id="PTHR30411:SF4">
    <property type="entry name" value="YBAK_AMINOACYL-TRNA SYNTHETASE-ASSOCIATED DOMAIN-CONTAINING PROTEIN"/>
    <property type="match status" value="1"/>
</dbReference>
<protein>
    <submittedName>
        <fullName evidence="1">Uncharacterized protein</fullName>
    </submittedName>
</protein>
<dbReference type="PANTHER" id="PTHR30411">
    <property type="entry name" value="CYTOPLASMIC PROTEIN"/>
    <property type="match status" value="1"/>
</dbReference>
<sequence length="269" mass="29476">MDAVEMLHLEKVAQRLVAVQRHPRVAKLLLDEFVREAGEEERGRAAELARTAPTTVQRVHRGAVALGIARFCKFYHVESDYYNWSLEHRAARLAAPSIDHLCKTVVFENTRWKDDGLDVYDMRFARFYAVIVQYTDKINPAKLNQFAWGELGGQKRSKRDYNLRVAEEPVALALTGLGRMGVVPIGAGIVGSDGAVASDGGRAADNGADPASIAGLRTPALQMSVILTSNVVALAPRIMFLGAGHIDWKIAVPIDVFRRNTACVVADLA</sequence>
<name>A0ABR4NKU3_9FUNG</name>
<evidence type="ECO:0000313" key="1">
    <source>
        <dbReference type="EMBL" id="KAL2920147.1"/>
    </source>
</evidence>
<proteinExistence type="predicted"/>
<organism evidence="1 2">
    <name type="scientific">Polyrhizophydium stewartii</name>
    <dbReference type="NCBI Taxonomy" id="2732419"/>
    <lineage>
        <taxon>Eukaryota</taxon>
        <taxon>Fungi</taxon>
        <taxon>Fungi incertae sedis</taxon>
        <taxon>Chytridiomycota</taxon>
        <taxon>Chytridiomycota incertae sedis</taxon>
        <taxon>Chytridiomycetes</taxon>
        <taxon>Rhizophydiales</taxon>
        <taxon>Rhizophydiales incertae sedis</taxon>
        <taxon>Polyrhizophydium</taxon>
    </lineage>
</organism>